<reference evidence="2 3" key="1">
    <citation type="submission" date="2015-08" db="EMBL/GenBank/DDBJ databases">
        <title>The genome of the Asian arowana (Scleropages formosus).</title>
        <authorList>
            <person name="Tan M.H."/>
            <person name="Gan H.M."/>
            <person name="Croft L.J."/>
            <person name="Austin C.M."/>
        </authorList>
    </citation>
    <scope>NUCLEOTIDE SEQUENCE [LARGE SCALE GENOMIC DNA]</scope>
    <source>
        <strain evidence="2">Aro1</strain>
    </source>
</reference>
<protein>
    <submittedName>
        <fullName evidence="2">Uncharacterized protein</fullName>
    </submittedName>
</protein>
<name>A0A0P7UF51_SCLFO</name>
<dbReference type="EMBL" id="JARO02011826">
    <property type="protein sequence ID" value="KPP59626.1"/>
    <property type="molecule type" value="Genomic_DNA"/>
</dbReference>
<dbReference type="AlphaFoldDB" id="A0A0P7UF51"/>
<comment type="caution">
    <text evidence="2">The sequence shown here is derived from an EMBL/GenBank/DDBJ whole genome shotgun (WGS) entry which is preliminary data.</text>
</comment>
<feature type="region of interest" description="Disordered" evidence="1">
    <location>
        <begin position="18"/>
        <end position="45"/>
    </location>
</feature>
<feature type="non-terminal residue" evidence="2">
    <location>
        <position position="45"/>
    </location>
</feature>
<dbReference type="Proteomes" id="UP000034805">
    <property type="component" value="Unassembled WGS sequence"/>
</dbReference>
<evidence type="ECO:0000313" key="2">
    <source>
        <dbReference type="EMBL" id="KPP59626.1"/>
    </source>
</evidence>
<evidence type="ECO:0000256" key="1">
    <source>
        <dbReference type="SAM" id="MobiDB-lite"/>
    </source>
</evidence>
<gene>
    <name evidence="2" type="ORF">Z043_122433</name>
</gene>
<organism evidence="2 3">
    <name type="scientific">Scleropages formosus</name>
    <name type="common">Asian bonytongue</name>
    <name type="synonym">Osteoglossum formosum</name>
    <dbReference type="NCBI Taxonomy" id="113540"/>
    <lineage>
        <taxon>Eukaryota</taxon>
        <taxon>Metazoa</taxon>
        <taxon>Chordata</taxon>
        <taxon>Craniata</taxon>
        <taxon>Vertebrata</taxon>
        <taxon>Euteleostomi</taxon>
        <taxon>Actinopterygii</taxon>
        <taxon>Neopterygii</taxon>
        <taxon>Teleostei</taxon>
        <taxon>Osteoglossocephala</taxon>
        <taxon>Osteoglossomorpha</taxon>
        <taxon>Osteoglossiformes</taxon>
        <taxon>Osteoglossidae</taxon>
        <taxon>Scleropages</taxon>
    </lineage>
</organism>
<evidence type="ECO:0000313" key="3">
    <source>
        <dbReference type="Proteomes" id="UP000034805"/>
    </source>
</evidence>
<proteinExistence type="predicted"/>
<accession>A0A0P7UF51</accession>
<sequence>MGLKWYDAWNCKAVFNLDPSSQTGHGIKPGRQAQPVPEKEPHITR</sequence>